<dbReference type="Pfam" id="PF00002">
    <property type="entry name" value="7tm_2"/>
    <property type="match status" value="1"/>
</dbReference>
<reference evidence="9" key="1">
    <citation type="journal article" date="2020" name="bioRxiv">
        <title>Chromosome-level reference genome of the European wasp spider Argiope bruennichi: a resource for studies on range expansion and evolutionary adaptation.</title>
        <authorList>
            <person name="Sheffer M.M."/>
            <person name="Hoppe A."/>
            <person name="Krehenwinkel H."/>
            <person name="Uhl G."/>
            <person name="Kuss A.W."/>
            <person name="Jensen L."/>
            <person name="Jensen C."/>
            <person name="Gillespie R.G."/>
            <person name="Hoff K.J."/>
            <person name="Prost S."/>
        </authorList>
    </citation>
    <scope>NUCLEOTIDE SEQUENCE</scope>
</reference>
<dbReference type="InterPro" id="IPR053231">
    <property type="entry name" value="GPCR_LN-TM7"/>
</dbReference>
<comment type="subcellular location">
    <subcellularLocation>
        <location evidence="1">Membrane</location>
        <topology evidence="1">Multi-pass membrane protein</topology>
    </subcellularLocation>
</comment>
<keyword evidence="4 6" id="KW-0472">Membrane</keyword>
<dbReference type="CDD" id="cd15039">
    <property type="entry name" value="7tmB3_Methuselah-like"/>
    <property type="match status" value="1"/>
</dbReference>
<dbReference type="PANTHER" id="PTHR45902:SF4">
    <property type="entry name" value="G-PROTEIN COUPLED RECEPTORS FAMILY 2 PROFILE 2 DOMAIN-CONTAINING PROTEIN"/>
    <property type="match status" value="1"/>
</dbReference>
<feature type="transmembrane region" description="Helical" evidence="6">
    <location>
        <begin position="231"/>
        <end position="263"/>
    </location>
</feature>
<feature type="transmembrane region" description="Helical" evidence="6">
    <location>
        <begin position="175"/>
        <end position="195"/>
    </location>
</feature>
<keyword evidence="7" id="KW-0732">Signal</keyword>
<reference evidence="9" key="2">
    <citation type="submission" date="2020-06" db="EMBL/GenBank/DDBJ databases">
        <authorList>
            <person name="Sheffer M."/>
        </authorList>
    </citation>
    <scope>NUCLEOTIDE SEQUENCE</scope>
</reference>
<dbReference type="PROSITE" id="PS50261">
    <property type="entry name" value="G_PROTEIN_RECEP_F2_4"/>
    <property type="match status" value="1"/>
</dbReference>
<proteinExistence type="predicted"/>
<dbReference type="InterPro" id="IPR000832">
    <property type="entry name" value="GPCR_2_secretin-like"/>
</dbReference>
<feature type="chain" id="PRO_5035719142" evidence="7">
    <location>
        <begin position="22"/>
        <end position="492"/>
    </location>
</feature>
<dbReference type="GO" id="GO:0004930">
    <property type="term" value="F:G protein-coupled receptor activity"/>
    <property type="evidence" value="ECO:0007669"/>
    <property type="project" value="InterPro"/>
</dbReference>
<dbReference type="OMA" id="RICADDF"/>
<feature type="region of interest" description="Disordered" evidence="5">
    <location>
        <begin position="444"/>
        <end position="471"/>
    </location>
</feature>
<keyword evidence="3 6" id="KW-1133">Transmembrane helix</keyword>
<evidence type="ECO:0000313" key="9">
    <source>
        <dbReference type="EMBL" id="KAF8777012.1"/>
    </source>
</evidence>
<dbReference type="OrthoDB" id="6425212at2759"/>
<dbReference type="PRINTS" id="PR00249">
    <property type="entry name" value="GPCRSECRETIN"/>
</dbReference>
<dbReference type="AlphaFoldDB" id="A0A8T0EMD4"/>
<dbReference type="SUPFAM" id="SSF81321">
    <property type="entry name" value="Family A G protein-coupled receptor-like"/>
    <property type="match status" value="1"/>
</dbReference>
<keyword evidence="2 6" id="KW-0812">Transmembrane</keyword>
<feature type="domain" description="G-protein coupled receptors family 2 profile 2" evidence="8">
    <location>
        <begin position="173"/>
        <end position="430"/>
    </location>
</feature>
<feature type="transmembrane region" description="Helical" evidence="6">
    <location>
        <begin position="413"/>
        <end position="433"/>
    </location>
</feature>
<evidence type="ECO:0000259" key="8">
    <source>
        <dbReference type="PROSITE" id="PS50261"/>
    </source>
</evidence>
<dbReference type="GO" id="GO:0016020">
    <property type="term" value="C:membrane"/>
    <property type="evidence" value="ECO:0007669"/>
    <property type="project" value="UniProtKB-SubCell"/>
</dbReference>
<evidence type="ECO:0000256" key="6">
    <source>
        <dbReference type="SAM" id="Phobius"/>
    </source>
</evidence>
<dbReference type="InterPro" id="IPR017981">
    <property type="entry name" value="GPCR_2-like_7TM"/>
</dbReference>
<name>A0A8T0EMD4_ARGBR</name>
<keyword evidence="9" id="KW-0675">Receptor</keyword>
<dbReference type="Proteomes" id="UP000807504">
    <property type="component" value="Unassembled WGS sequence"/>
</dbReference>
<dbReference type="Gene3D" id="1.20.1070.10">
    <property type="entry name" value="Rhodopsin 7-helix transmembrane proteins"/>
    <property type="match status" value="1"/>
</dbReference>
<dbReference type="PANTHER" id="PTHR45902">
    <property type="entry name" value="LATROPHILIN RECEPTOR-LIKE PROTEIN A"/>
    <property type="match status" value="1"/>
</dbReference>
<feature type="transmembrane region" description="Helical" evidence="6">
    <location>
        <begin position="284"/>
        <end position="305"/>
    </location>
</feature>
<evidence type="ECO:0000256" key="1">
    <source>
        <dbReference type="ARBA" id="ARBA00004141"/>
    </source>
</evidence>
<organism evidence="9 10">
    <name type="scientific">Argiope bruennichi</name>
    <name type="common">Wasp spider</name>
    <name type="synonym">Aranea bruennichi</name>
    <dbReference type="NCBI Taxonomy" id="94029"/>
    <lineage>
        <taxon>Eukaryota</taxon>
        <taxon>Metazoa</taxon>
        <taxon>Ecdysozoa</taxon>
        <taxon>Arthropoda</taxon>
        <taxon>Chelicerata</taxon>
        <taxon>Arachnida</taxon>
        <taxon>Araneae</taxon>
        <taxon>Araneomorphae</taxon>
        <taxon>Entelegynae</taxon>
        <taxon>Araneoidea</taxon>
        <taxon>Araneidae</taxon>
        <taxon>Argiope</taxon>
    </lineage>
</organism>
<dbReference type="GO" id="GO:0007166">
    <property type="term" value="P:cell surface receptor signaling pathway"/>
    <property type="evidence" value="ECO:0007669"/>
    <property type="project" value="InterPro"/>
</dbReference>
<sequence length="492" mass="55158">MHAASLTCCLLLSAWMLSCDGLPIETKKHFIILKDVAASHSEETREKYSGCEYLDLKDVKFLENGNMLILSYNITMTPTRTYIIVDNVRICFNRSEELKREILQTCEMWLYEKDEFKILENGSVVLLSTIPLILESGTYEIEENGLHTCVSDDVSDENSTFNDDDSMTYRSASAILGRVGSSISVVAITVHLIIFCSVPPLRNLPGYNLASLSIAFLIAYSSVIIGQIPSVLGLACIISGVLQLNCFLVAFFCMNVMAFDVWRTLRLATSKLAVTSENKKKIQFIIYTCYSWGVPFIITVIVVILDNLGGIPSWIKPRIGDKMICWITNNKVKIIFFSVPAFILFMANGVFFVLSATIIKNNTMQNVNDQHNQTVRLNFVLYVRLGLMMGVTWLFSVLATLTNSSILWLISDFLNPLQGLFIFILFTCSPKVLKYVKQRVRAKRTPKTSTTEKKSCSSSDKNTTNSSTATTQETTFSFPGHQVMTPKNECGI</sequence>
<feature type="compositionally biased region" description="Low complexity" evidence="5">
    <location>
        <begin position="456"/>
        <end position="471"/>
    </location>
</feature>
<evidence type="ECO:0000256" key="2">
    <source>
        <dbReference type="ARBA" id="ARBA00022692"/>
    </source>
</evidence>
<evidence type="ECO:0000256" key="4">
    <source>
        <dbReference type="ARBA" id="ARBA00023136"/>
    </source>
</evidence>
<accession>A0A8T0EMD4</accession>
<feature type="transmembrane region" description="Helical" evidence="6">
    <location>
        <begin position="334"/>
        <end position="359"/>
    </location>
</feature>
<feature type="signal peptide" evidence="7">
    <location>
        <begin position="1"/>
        <end position="21"/>
    </location>
</feature>
<evidence type="ECO:0000256" key="7">
    <source>
        <dbReference type="SAM" id="SignalP"/>
    </source>
</evidence>
<evidence type="ECO:0000256" key="3">
    <source>
        <dbReference type="ARBA" id="ARBA00022989"/>
    </source>
</evidence>
<protein>
    <submittedName>
        <fullName evidence="9">G-protein coupled receptor Mth2 like protein</fullName>
    </submittedName>
</protein>
<keyword evidence="10" id="KW-1185">Reference proteome</keyword>
<evidence type="ECO:0000256" key="5">
    <source>
        <dbReference type="SAM" id="MobiDB-lite"/>
    </source>
</evidence>
<gene>
    <name evidence="9" type="ORF">HNY73_013942</name>
</gene>
<feature type="transmembrane region" description="Helical" evidence="6">
    <location>
        <begin position="207"/>
        <end position="225"/>
    </location>
</feature>
<feature type="transmembrane region" description="Helical" evidence="6">
    <location>
        <begin position="379"/>
        <end position="401"/>
    </location>
</feature>
<comment type="caution">
    <text evidence="9">The sequence shown here is derived from an EMBL/GenBank/DDBJ whole genome shotgun (WGS) entry which is preliminary data.</text>
</comment>
<dbReference type="EMBL" id="JABXBU010002072">
    <property type="protein sequence ID" value="KAF8777012.1"/>
    <property type="molecule type" value="Genomic_DNA"/>
</dbReference>
<evidence type="ECO:0000313" key="10">
    <source>
        <dbReference type="Proteomes" id="UP000807504"/>
    </source>
</evidence>